<accession>A0A6N2KD08</accession>
<proteinExistence type="predicted"/>
<name>A0A6N2KD08_SALVM</name>
<sequence>MGHLVPLILLLWMFRMKNLRKLKHLGRSISIVWSVESSKPLVDLRWQESSPIKWAVGCQNDALSIQRQESLWGLSL</sequence>
<dbReference type="EMBL" id="CAADRP010000225">
    <property type="protein sequence ID" value="VFU25449.1"/>
    <property type="molecule type" value="Genomic_DNA"/>
</dbReference>
<protein>
    <submittedName>
        <fullName evidence="2">Uncharacterized protein</fullName>
    </submittedName>
</protein>
<dbReference type="AlphaFoldDB" id="A0A6N2KD08"/>
<gene>
    <name evidence="2" type="ORF">SVIM_LOCUS59909</name>
</gene>
<keyword evidence="1" id="KW-0732">Signal</keyword>
<organism evidence="2">
    <name type="scientific">Salix viminalis</name>
    <name type="common">Common osier</name>
    <name type="synonym">Basket willow</name>
    <dbReference type="NCBI Taxonomy" id="40686"/>
    <lineage>
        <taxon>Eukaryota</taxon>
        <taxon>Viridiplantae</taxon>
        <taxon>Streptophyta</taxon>
        <taxon>Embryophyta</taxon>
        <taxon>Tracheophyta</taxon>
        <taxon>Spermatophyta</taxon>
        <taxon>Magnoliopsida</taxon>
        <taxon>eudicotyledons</taxon>
        <taxon>Gunneridae</taxon>
        <taxon>Pentapetalae</taxon>
        <taxon>rosids</taxon>
        <taxon>fabids</taxon>
        <taxon>Malpighiales</taxon>
        <taxon>Salicaceae</taxon>
        <taxon>Saliceae</taxon>
        <taxon>Salix</taxon>
    </lineage>
</organism>
<feature type="chain" id="PRO_5026746956" evidence="1">
    <location>
        <begin position="20"/>
        <end position="76"/>
    </location>
</feature>
<reference evidence="2" key="1">
    <citation type="submission" date="2019-03" db="EMBL/GenBank/DDBJ databases">
        <authorList>
            <person name="Mank J."/>
            <person name="Almeida P."/>
        </authorList>
    </citation>
    <scope>NUCLEOTIDE SEQUENCE</scope>
    <source>
        <strain evidence="2">78183</strain>
    </source>
</reference>
<evidence type="ECO:0000256" key="1">
    <source>
        <dbReference type="SAM" id="SignalP"/>
    </source>
</evidence>
<evidence type="ECO:0000313" key="2">
    <source>
        <dbReference type="EMBL" id="VFU25449.1"/>
    </source>
</evidence>
<feature type="signal peptide" evidence="1">
    <location>
        <begin position="1"/>
        <end position="19"/>
    </location>
</feature>